<feature type="binding site" description="via carbamate group" evidence="1">
    <location>
        <position position="187"/>
    </location>
    <ligand>
        <name>Zn(2+)</name>
        <dbReference type="ChEBI" id="CHEBI:29105"/>
        <label>2</label>
    </ligand>
</feature>
<dbReference type="Gene3D" id="2.30.40.10">
    <property type="entry name" value="Urease, subunit C, domain 1"/>
    <property type="match status" value="1"/>
</dbReference>
<organism evidence="6 7">
    <name type="scientific">Spirosoma aureum</name>
    <dbReference type="NCBI Taxonomy" id="2692134"/>
    <lineage>
        <taxon>Bacteria</taxon>
        <taxon>Pseudomonadati</taxon>
        <taxon>Bacteroidota</taxon>
        <taxon>Cytophagia</taxon>
        <taxon>Cytophagales</taxon>
        <taxon>Cytophagaceae</taxon>
        <taxon>Spirosoma</taxon>
    </lineage>
</organism>
<dbReference type="KEGG" id="spib:G8759_16740"/>
<dbReference type="InterPro" id="IPR020043">
    <property type="entry name" value="Deacetylase_Atu3266-like"/>
</dbReference>
<dbReference type="InterPro" id="IPR032466">
    <property type="entry name" value="Metal_Hydrolase"/>
</dbReference>
<evidence type="ECO:0000256" key="2">
    <source>
        <dbReference type="PIRSR" id="PIRSR039004-2"/>
    </source>
</evidence>
<dbReference type="GO" id="GO:0046872">
    <property type="term" value="F:metal ion binding"/>
    <property type="evidence" value="ECO:0007669"/>
    <property type="project" value="UniProtKB-KW"/>
</dbReference>
<dbReference type="PIRSF" id="PIRSF039004">
    <property type="entry name" value="ADE_EF_0837"/>
    <property type="match status" value="1"/>
</dbReference>
<evidence type="ECO:0000256" key="3">
    <source>
        <dbReference type="SAM" id="SignalP"/>
    </source>
</evidence>
<dbReference type="EMBL" id="CP050063">
    <property type="protein sequence ID" value="QIP14143.1"/>
    <property type="molecule type" value="Genomic_DNA"/>
</dbReference>
<feature type="domain" description="Amidohydrolase 3" evidence="5">
    <location>
        <begin position="67"/>
        <end position="97"/>
    </location>
</feature>
<dbReference type="GO" id="GO:0019213">
    <property type="term" value="F:deacetylase activity"/>
    <property type="evidence" value="ECO:0007669"/>
    <property type="project" value="InterPro"/>
</dbReference>
<keyword evidence="1" id="KW-0479">Metal-binding</keyword>
<keyword evidence="7" id="KW-1185">Reference proteome</keyword>
<feature type="binding site" evidence="1">
    <location>
        <position position="305"/>
    </location>
    <ligand>
        <name>Zn(2+)</name>
        <dbReference type="ChEBI" id="CHEBI:29105"/>
        <label>1</label>
    </ligand>
</feature>
<dbReference type="Proteomes" id="UP000501802">
    <property type="component" value="Chromosome"/>
</dbReference>
<dbReference type="InterPro" id="IPR013108">
    <property type="entry name" value="Amidohydro_3"/>
</dbReference>
<dbReference type="Pfam" id="PF07969">
    <property type="entry name" value="Amidohydro_3"/>
    <property type="match status" value="1"/>
</dbReference>
<dbReference type="SUPFAM" id="SSF51556">
    <property type="entry name" value="Metallo-dependent hydrolases"/>
    <property type="match status" value="1"/>
</dbReference>
<feature type="signal peptide" evidence="3">
    <location>
        <begin position="1"/>
        <end position="19"/>
    </location>
</feature>
<dbReference type="AlphaFoldDB" id="A0A6G9APK7"/>
<feature type="binding site" evidence="1">
    <location>
        <position position="86"/>
    </location>
    <ligand>
        <name>Zn(2+)</name>
        <dbReference type="ChEBI" id="CHEBI:29105"/>
        <label>1</label>
    </ligand>
</feature>
<sequence length="427" mass="47018">MRKIQFLLFVIISSLGRLAYAQTTSIVIKGGHVIDPKNNLNEVLDIAILDGKISQIGKNLDTKGADQVVDARGLYVTPGLIDIHTHVFFGTNLDQAYSNGPNALPPDGFTFRNGVTTIVDAGSAGWRDFETFKKQTIDRSQTRVLAMLNIVGSGMRGGKFEQNIEDMDASQTAAMAKQYPDWIVGVKLAHYNGYNWTPTERTVEAGKLANLPVMIDFGGSTPTLSLEDLFLKYLRPGDIYTHCFGQLKSREPILDVTTNKIKPFVWDAKKKGIRFDVGYGGLSFAFSQAIPALKSGFYPNTISTDIHNGSMNNAMKDMLNVMSKFMAMGMDLPAVIKASTWNPAQVIRRPELGHLSVGSVADVAILNIRGGKFEVRDTGYFGFFDYTGHKIEGKQKLECEMTIRKGKIVYDLDGIASPVVVTQKPRS</sequence>
<accession>A0A6G9APK7</accession>
<gene>
    <name evidence="6" type="ORF">G8759_16740</name>
</gene>
<dbReference type="GO" id="GO:0016810">
    <property type="term" value="F:hydrolase activity, acting on carbon-nitrogen (but not peptide) bonds"/>
    <property type="evidence" value="ECO:0007669"/>
    <property type="project" value="InterPro"/>
</dbReference>
<feature type="modified residue" description="N6-carboxylysine" evidence="2">
    <location>
        <position position="187"/>
    </location>
</feature>
<dbReference type="PANTHER" id="PTHR42717:SF1">
    <property type="entry name" value="IMIDAZOLONEPROPIONASE AND RELATED AMIDOHYDROLASES"/>
    <property type="match status" value="1"/>
</dbReference>
<dbReference type="SUPFAM" id="SSF51338">
    <property type="entry name" value="Composite domain of metallo-dependent hydrolases"/>
    <property type="match status" value="1"/>
</dbReference>
<evidence type="ECO:0000259" key="5">
    <source>
        <dbReference type="Pfam" id="PF07969"/>
    </source>
</evidence>
<dbReference type="NCBIfam" id="NF006689">
    <property type="entry name" value="PRK09237.1"/>
    <property type="match status" value="1"/>
</dbReference>
<dbReference type="InterPro" id="IPR011059">
    <property type="entry name" value="Metal-dep_hydrolase_composite"/>
</dbReference>
<evidence type="ECO:0000313" key="7">
    <source>
        <dbReference type="Proteomes" id="UP000501802"/>
    </source>
</evidence>
<evidence type="ECO:0000313" key="6">
    <source>
        <dbReference type="EMBL" id="QIP14143.1"/>
    </source>
</evidence>
<name>A0A6G9APK7_9BACT</name>
<feature type="domain" description="Amidohydrolase-related" evidence="4">
    <location>
        <begin position="290"/>
        <end position="409"/>
    </location>
</feature>
<evidence type="ECO:0000256" key="1">
    <source>
        <dbReference type="PIRSR" id="PIRSR039004-1"/>
    </source>
</evidence>
<dbReference type="RefSeq" id="WP_167209891.1">
    <property type="nucleotide sequence ID" value="NZ_CP050063.1"/>
</dbReference>
<feature type="binding site" evidence="1">
    <location>
        <position position="84"/>
    </location>
    <ligand>
        <name>Zn(2+)</name>
        <dbReference type="ChEBI" id="CHEBI:29105"/>
        <label>1</label>
    </ligand>
</feature>
<proteinExistence type="predicted"/>
<feature type="chain" id="PRO_5026311453" evidence="3">
    <location>
        <begin position="20"/>
        <end position="427"/>
    </location>
</feature>
<reference evidence="6 7" key="1">
    <citation type="submission" date="2020-03" db="EMBL/GenBank/DDBJ databases">
        <authorList>
            <person name="Kim M.K."/>
        </authorList>
    </citation>
    <scope>NUCLEOTIDE SEQUENCE [LARGE SCALE GENOMIC DNA]</scope>
    <source>
        <strain evidence="6 7">BT328</strain>
    </source>
</reference>
<dbReference type="PANTHER" id="PTHR42717">
    <property type="entry name" value="DIHYDROOROTASE-RELATED"/>
    <property type="match status" value="1"/>
</dbReference>
<keyword evidence="3" id="KW-0732">Signal</keyword>
<dbReference type="Gene3D" id="3.20.20.140">
    <property type="entry name" value="Metal-dependent hydrolases"/>
    <property type="match status" value="1"/>
</dbReference>
<evidence type="ECO:0000259" key="4">
    <source>
        <dbReference type="Pfam" id="PF01979"/>
    </source>
</evidence>
<feature type="binding site" description="via carbamate group" evidence="1">
    <location>
        <position position="187"/>
    </location>
    <ligand>
        <name>Zn(2+)</name>
        <dbReference type="ChEBI" id="CHEBI:29105"/>
        <label>1</label>
    </ligand>
</feature>
<keyword evidence="6" id="KW-0378">Hydrolase</keyword>
<dbReference type="InterPro" id="IPR006680">
    <property type="entry name" value="Amidohydro-rel"/>
</dbReference>
<dbReference type="Pfam" id="PF01979">
    <property type="entry name" value="Amidohydro_1"/>
    <property type="match status" value="1"/>
</dbReference>
<keyword evidence="1" id="KW-0862">Zinc</keyword>
<feature type="binding site" evidence="1">
    <location>
        <position position="242"/>
    </location>
    <ligand>
        <name>Zn(2+)</name>
        <dbReference type="ChEBI" id="CHEBI:29105"/>
        <label>2</label>
    </ligand>
</feature>
<protein>
    <submittedName>
        <fullName evidence="6">Amidohydrolase/deacetylase family metallohydrolase</fullName>
    </submittedName>
</protein>